<feature type="region of interest" description="Disordered" evidence="1">
    <location>
        <begin position="1"/>
        <end position="43"/>
    </location>
</feature>
<organism evidence="3 4">
    <name type="scientific">Thalassospira marina</name>
    <dbReference type="NCBI Taxonomy" id="2048283"/>
    <lineage>
        <taxon>Bacteria</taxon>
        <taxon>Pseudomonadati</taxon>
        <taxon>Pseudomonadota</taxon>
        <taxon>Alphaproteobacteria</taxon>
        <taxon>Rhodospirillales</taxon>
        <taxon>Thalassospiraceae</taxon>
        <taxon>Thalassospira</taxon>
    </lineage>
</organism>
<sequence>MAKTHHHGHSGNGHHHHDHDLHDHDHHQHQLHHGDPAHGSTVHICDEGAYQGDHRPEIDHMRRNVLVGLGMLPLAAMVLNPVRQAWALANQVTIREDGDYRYIRSNAIPDHAVGQFPNRHNPNTIKAQSLEFRLPVNPVRSGRFTPNPRNMFGIAVNGVPFDPYTAEFWQRDRQSGWRYEAISPALDLGLDENNAHVQPDGTYHYHGVPKGLIKSWSPSQHSIRIGFAADGFPVYALYGYIDPHQPASGVKALTSSWRVKKGARPGGPGGNYDGTFGEDYEFVPGLGDLDEANGRETITPEYPGGTYAYFVTESFPFIPRFLAGTADASFDRGPPPGGMDRPRPGGGFGGPGGMGGPGGPGGAGGFPGDRPPPPPQFWRNGGRGPGG</sequence>
<proteinExistence type="predicted"/>
<dbReference type="AlphaFoldDB" id="A0A2N3KDH3"/>
<name>A0A2N3KDH3_9PROT</name>
<dbReference type="EMBL" id="NWTK01000022">
    <property type="protein sequence ID" value="PKR48493.1"/>
    <property type="molecule type" value="Genomic_DNA"/>
</dbReference>
<feature type="domain" description="YHYH" evidence="2">
    <location>
        <begin position="131"/>
        <end position="324"/>
    </location>
</feature>
<dbReference type="Proteomes" id="UP000233597">
    <property type="component" value="Unassembled WGS sequence"/>
</dbReference>
<reference evidence="3 4" key="1">
    <citation type="submission" date="2017-09" db="EMBL/GenBank/DDBJ databases">
        <title>Biodiversity and function of Thalassospira species in the particle-attached aromatic-hydrocarbon-degrading consortia from the surface seawater of the South China Sea.</title>
        <authorList>
            <person name="Dong C."/>
            <person name="Liu R."/>
            <person name="Shao Z."/>
        </authorList>
    </citation>
    <scope>NUCLEOTIDE SEQUENCE [LARGE SCALE GENOMIC DNA]</scope>
    <source>
        <strain evidence="3 4">CSC1P2</strain>
    </source>
</reference>
<feature type="compositionally biased region" description="Basic and acidic residues" evidence="1">
    <location>
        <begin position="18"/>
        <end position="36"/>
    </location>
</feature>
<evidence type="ECO:0000259" key="2">
    <source>
        <dbReference type="Pfam" id="PF14240"/>
    </source>
</evidence>
<evidence type="ECO:0000256" key="1">
    <source>
        <dbReference type="SAM" id="MobiDB-lite"/>
    </source>
</evidence>
<dbReference type="OrthoDB" id="9796530at2"/>
<feature type="compositionally biased region" description="Gly residues" evidence="1">
    <location>
        <begin position="344"/>
        <end position="367"/>
    </location>
</feature>
<gene>
    <name evidence="3" type="ORF">COO20_24045</name>
</gene>
<protein>
    <recommendedName>
        <fullName evidence="2">YHYH domain-containing protein</fullName>
    </recommendedName>
</protein>
<comment type="caution">
    <text evidence="3">The sequence shown here is derived from an EMBL/GenBank/DDBJ whole genome shotgun (WGS) entry which is preliminary data.</text>
</comment>
<dbReference type="Pfam" id="PF14240">
    <property type="entry name" value="YHYH"/>
    <property type="match status" value="1"/>
</dbReference>
<feature type="region of interest" description="Disordered" evidence="1">
    <location>
        <begin position="328"/>
        <end position="387"/>
    </location>
</feature>
<evidence type="ECO:0000313" key="3">
    <source>
        <dbReference type="EMBL" id="PKR48493.1"/>
    </source>
</evidence>
<dbReference type="RefSeq" id="WP_101271217.1">
    <property type="nucleotide sequence ID" value="NZ_NWTK01000022.1"/>
</dbReference>
<dbReference type="InterPro" id="IPR025924">
    <property type="entry name" value="YHYH_dom"/>
</dbReference>
<accession>A0A2N3KDH3</accession>
<feature type="compositionally biased region" description="Basic residues" evidence="1">
    <location>
        <begin position="1"/>
        <end position="17"/>
    </location>
</feature>
<evidence type="ECO:0000313" key="4">
    <source>
        <dbReference type="Proteomes" id="UP000233597"/>
    </source>
</evidence>